<dbReference type="GO" id="GO:0033316">
    <property type="term" value="P:meiotic spindle assembly checkpoint signaling"/>
    <property type="evidence" value="ECO:0007669"/>
    <property type="project" value="TreeGrafter"/>
</dbReference>
<dbReference type="SUPFAM" id="SSF56112">
    <property type="entry name" value="Protein kinase-like (PK-like)"/>
    <property type="match status" value="1"/>
</dbReference>
<feature type="compositionally biased region" description="Acidic residues" evidence="7">
    <location>
        <begin position="42"/>
        <end position="54"/>
    </location>
</feature>
<dbReference type="PANTHER" id="PTHR22974">
    <property type="entry name" value="MIXED LINEAGE PROTEIN KINASE"/>
    <property type="match status" value="1"/>
</dbReference>
<dbReference type="GO" id="GO:0005634">
    <property type="term" value="C:nucleus"/>
    <property type="evidence" value="ECO:0007669"/>
    <property type="project" value="TreeGrafter"/>
</dbReference>
<dbReference type="GO" id="GO:0004674">
    <property type="term" value="F:protein serine/threonine kinase activity"/>
    <property type="evidence" value="ECO:0007669"/>
    <property type="project" value="UniProtKB-KW"/>
</dbReference>
<comment type="caution">
    <text evidence="9">The sequence shown here is derived from an EMBL/GenBank/DDBJ whole genome shotgun (WGS) entry which is preliminary data.</text>
</comment>
<name>A0AAW2H4I7_9HYME</name>
<dbReference type="PROSITE" id="PS00107">
    <property type="entry name" value="PROTEIN_KINASE_ATP"/>
    <property type="match status" value="1"/>
</dbReference>
<keyword evidence="3 6" id="KW-0547">Nucleotide-binding</keyword>
<dbReference type="GO" id="GO:0005524">
    <property type="term" value="F:ATP binding"/>
    <property type="evidence" value="ECO:0007669"/>
    <property type="project" value="UniProtKB-UniRule"/>
</dbReference>
<evidence type="ECO:0000256" key="7">
    <source>
        <dbReference type="SAM" id="MobiDB-lite"/>
    </source>
</evidence>
<keyword evidence="2" id="KW-0808">Transferase</keyword>
<dbReference type="InterPro" id="IPR008271">
    <property type="entry name" value="Ser/Thr_kinase_AS"/>
</dbReference>
<dbReference type="Proteomes" id="UP001430953">
    <property type="component" value="Unassembled WGS sequence"/>
</dbReference>
<dbReference type="Pfam" id="PF00069">
    <property type="entry name" value="Pkinase"/>
    <property type="match status" value="1"/>
</dbReference>
<organism evidence="9 10">
    <name type="scientific">Cardiocondyla obscurior</name>
    <dbReference type="NCBI Taxonomy" id="286306"/>
    <lineage>
        <taxon>Eukaryota</taxon>
        <taxon>Metazoa</taxon>
        <taxon>Ecdysozoa</taxon>
        <taxon>Arthropoda</taxon>
        <taxon>Hexapoda</taxon>
        <taxon>Insecta</taxon>
        <taxon>Pterygota</taxon>
        <taxon>Neoptera</taxon>
        <taxon>Endopterygota</taxon>
        <taxon>Hymenoptera</taxon>
        <taxon>Apocrita</taxon>
        <taxon>Aculeata</taxon>
        <taxon>Formicoidea</taxon>
        <taxon>Formicidae</taxon>
        <taxon>Myrmicinae</taxon>
        <taxon>Cardiocondyla</taxon>
    </lineage>
</organism>
<evidence type="ECO:0000256" key="1">
    <source>
        <dbReference type="ARBA" id="ARBA00022527"/>
    </source>
</evidence>
<dbReference type="Gene3D" id="3.30.200.20">
    <property type="entry name" value="Phosphorylase Kinase, domain 1"/>
    <property type="match status" value="1"/>
</dbReference>
<dbReference type="AlphaFoldDB" id="A0AAW2H4I7"/>
<dbReference type="InterPro" id="IPR017441">
    <property type="entry name" value="Protein_kinase_ATP_BS"/>
</dbReference>
<proteinExistence type="predicted"/>
<evidence type="ECO:0000256" key="3">
    <source>
        <dbReference type="ARBA" id="ARBA00022741"/>
    </source>
</evidence>
<dbReference type="SMART" id="SM00220">
    <property type="entry name" value="S_TKc"/>
    <property type="match status" value="1"/>
</dbReference>
<feature type="region of interest" description="Disordered" evidence="7">
    <location>
        <begin position="313"/>
        <end position="350"/>
    </location>
</feature>
<evidence type="ECO:0000313" key="10">
    <source>
        <dbReference type="Proteomes" id="UP001430953"/>
    </source>
</evidence>
<evidence type="ECO:0000313" key="9">
    <source>
        <dbReference type="EMBL" id="KAL0134308.1"/>
    </source>
</evidence>
<dbReference type="EMBL" id="JADYXP020000001">
    <property type="protein sequence ID" value="KAL0134308.1"/>
    <property type="molecule type" value="Genomic_DNA"/>
</dbReference>
<dbReference type="PROSITE" id="PS50011">
    <property type="entry name" value="PROTEIN_KINASE_DOM"/>
    <property type="match status" value="1"/>
</dbReference>
<evidence type="ECO:0000256" key="6">
    <source>
        <dbReference type="PROSITE-ProRule" id="PRU10141"/>
    </source>
</evidence>
<feature type="binding site" evidence="6">
    <location>
        <position position="568"/>
    </location>
    <ligand>
        <name>ATP</name>
        <dbReference type="ChEBI" id="CHEBI:30616"/>
    </ligand>
</feature>
<evidence type="ECO:0000256" key="5">
    <source>
        <dbReference type="ARBA" id="ARBA00022840"/>
    </source>
</evidence>
<keyword evidence="10" id="KW-1185">Reference proteome</keyword>
<dbReference type="InterPro" id="IPR011009">
    <property type="entry name" value="Kinase-like_dom_sf"/>
</dbReference>
<accession>A0AAW2H4I7</accession>
<reference evidence="9 10" key="1">
    <citation type="submission" date="2023-03" db="EMBL/GenBank/DDBJ databases">
        <title>High recombination rates correlate with genetic variation in Cardiocondyla obscurior ants.</title>
        <authorList>
            <person name="Errbii M."/>
        </authorList>
    </citation>
    <scope>NUCLEOTIDE SEQUENCE [LARGE SCALE GENOMIC DNA]</scope>
    <source>
        <strain evidence="9">Alpha-2009</strain>
        <tissue evidence="9">Whole body</tissue>
    </source>
</reference>
<dbReference type="PANTHER" id="PTHR22974:SF21">
    <property type="entry name" value="DUAL SPECIFICITY PROTEIN KINASE TTK"/>
    <property type="match status" value="1"/>
</dbReference>
<feature type="domain" description="Protein kinase" evidence="8">
    <location>
        <begin position="539"/>
        <end position="819"/>
    </location>
</feature>
<keyword evidence="4" id="KW-0418">Kinase</keyword>
<dbReference type="GO" id="GO:0007094">
    <property type="term" value="P:mitotic spindle assembly checkpoint signaling"/>
    <property type="evidence" value="ECO:0007669"/>
    <property type="project" value="TreeGrafter"/>
</dbReference>
<dbReference type="GO" id="GO:0000776">
    <property type="term" value="C:kinetochore"/>
    <property type="evidence" value="ECO:0007669"/>
    <property type="project" value="TreeGrafter"/>
</dbReference>
<keyword evidence="5 6" id="KW-0067">ATP-binding</keyword>
<gene>
    <name evidence="9" type="ORF">PUN28_001247</name>
</gene>
<feature type="region of interest" description="Disordered" evidence="7">
    <location>
        <begin position="1"/>
        <end position="73"/>
    </location>
</feature>
<sequence>MSDFTTSDKVSFGNISSGKLPTQNITLPKSQPVRLKALLDLYESDDDDDDDDDKSEEKLHQSEEESDFDKSLLQNNSDDNILQETPVVELNVKSLSVESTDGVVKREIYNSKQEEKTQEYHSAIIGSKNHDCSISTTLPPPSLSIYKGESNTKLDTSKNLQPVNNSQMHHENAYMSDILNRKDEGSVHSAAVENRMLRNSELNLSKDDQHYKGTYSFSEQTKKDCNEESQKIPSTLSETITGPFQTSENLYSAKYNLQTNPAKCDGSERYTPVKSMAHMAFSTPLLNEMSKSTVNNHLVLETPLKHVQVNVHPNSSTSHKQLFQTPQNKLPDDLNKKQIQTPQNKLPDDLNKKQIQTPATIFSNCNHLMRHTPMEGKNFVGRDHMQMSKNAFRTPILEKPDSLRYFGMDVKNIRQPLADAVLTHSNSLAQPSESKPLLMSTCIEAKSIASEPQLEEDRNKKTIGLSDKKLIQTEIHYDSDLKSDGKNSHYSSHEKQCKEMQQIVDNMANVNVQSFTVPAVSSVPPQQKMKTIIVKNKEYLIFGSLGRGMSGEVLRVQDISCGELRAIKCVDLSKMDKDAAQGCLDEISMLHKLQAPCVVKMFDYEIKNYMVYVVMEMGDTDLSRLLRSMSKISLTMILYYWTEMLTAVKHIHDNGVIHSDLKPANFLLVRGRLKLIDFGIASSVNSDMTSVVKNNPIGTLNYISPEALMDIGGNVNSPTHNVKYKISFKSDVWSLGCILYSMVYGYTPFQHIRSQWAKINAITNPKNPWNISFPTTAASRDFQSCNRTPPILLDVMQKCLQHQPSARPTTTQLLQVEYVPTVPNTAMTPASLTIPANILVKVKCALTEDEWRLLIQVLDTKRHYT</sequence>
<dbReference type="GO" id="GO:0034501">
    <property type="term" value="P:protein localization to kinetochore"/>
    <property type="evidence" value="ECO:0007669"/>
    <property type="project" value="TreeGrafter"/>
</dbReference>
<dbReference type="InterPro" id="IPR000719">
    <property type="entry name" value="Prot_kinase_dom"/>
</dbReference>
<keyword evidence="1" id="KW-0723">Serine/threonine-protein kinase</keyword>
<dbReference type="GO" id="GO:0004712">
    <property type="term" value="F:protein serine/threonine/tyrosine kinase activity"/>
    <property type="evidence" value="ECO:0007669"/>
    <property type="project" value="TreeGrafter"/>
</dbReference>
<dbReference type="Gene3D" id="1.10.510.10">
    <property type="entry name" value="Transferase(Phosphotransferase) domain 1"/>
    <property type="match status" value="1"/>
</dbReference>
<evidence type="ECO:0000256" key="2">
    <source>
        <dbReference type="ARBA" id="ARBA00022679"/>
    </source>
</evidence>
<feature type="compositionally biased region" description="Polar residues" evidence="7">
    <location>
        <begin position="313"/>
        <end position="328"/>
    </location>
</feature>
<dbReference type="PROSITE" id="PS00108">
    <property type="entry name" value="PROTEIN_KINASE_ST"/>
    <property type="match status" value="1"/>
</dbReference>
<protein>
    <recommendedName>
        <fullName evidence="8">Protein kinase domain-containing protein</fullName>
    </recommendedName>
</protein>
<dbReference type="GO" id="GO:0007059">
    <property type="term" value="P:chromosome segregation"/>
    <property type="evidence" value="ECO:0007669"/>
    <property type="project" value="TreeGrafter"/>
</dbReference>
<evidence type="ECO:0000256" key="4">
    <source>
        <dbReference type="ARBA" id="ARBA00022777"/>
    </source>
</evidence>
<evidence type="ECO:0000259" key="8">
    <source>
        <dbReference type="PROSITE" id="PS50011"/>
    </source>
</evidence>
<feature type="compositionally biased region" description="Polar residues" evidence="7">
    <location>
        <begin position="1"/>
        <end position="29"/>
    </location>
</feature>